<evidence type="ECO:0000313" key="3">
    <source>
        <dbReference type="EMBL" id="EAY27829.1"/>
    </source>
</evidence>
<dbReference type="GO" id="GO:0005829">
    <property type="term" value="C:cytosol"/>
    <property type="evidence" value="ECO:0007669"/>
    <property type="project" value="TreeGrafter"/>
</dbReference>
<dbReference type="AlphaFoldDB" id="A1ZP37"/>
<proteinExistence type="inferred from homology"/>
<accession>A1ZP37</accession>
<dbReference type="Pfam" id="PF03938">
    <property type="entry name" value="OmpH"/>
    <property type="match status" value="1"/>
</dbReference>
<keyword evidence="2" id="KW-0732">Signal</keyword>
<sequence length="162" mass="18891">MLGLCMLTLGTAQAQQYKIGYFDTQYVLPKMTEYKRAQTEMQTYTKKLEDEFKRKQQMFQKQVQAFRQQEAKMSAAARKAKGEQLSKQQMELQRFQQTAQTRIDKKRGNLLNPIYKKVEAALAVVAKEGKYNFIIRKETALFSNKKYDISDVVLKKLGIKTN</sequence>
<dbReference type="InterPro" id="IPR005632">
    <property type="entry name" value="Chaperone_Skp"/>
</dbReference>
<name>A1ZP37_MICM2</name>
<dbReference type="Proteomes" id="UP000004095">
    <property type="component" value="Unassembled WGS sequence"/>
</dbReference>
<dbReference type="SMART" id="SM00935">
    <property type="entry name" value="OmpH"/>
    <property type="match status" value="1"/>
</dbReference>
<dbReference type="GO" id="GO:0051082">
    <property type="term" value="F:unfolded protein binding"/>
    <property type="evidence" value="ECO:0007669"/>
    <property type="project" value="InterPro"/>
</dbReference>
<evidence type="ECO:0000256" key="1">
    <source>
        <dbReference type="ARBA" id="ARBA00009091"/>
    </source>
</evidence>
<dbReference type="Gene3D" id="3.30.910.20">
    <property type="entry name" value="Skp domain"/>
    <property type="match status" value="1"/>
</dbReference>
<dbReference type="PANTHER" id="PTHR35089:SF1">
    <property type="entry name" value="CHAPERONE PROTEIN SKP"/>
    <property type="match status" value="1"/>
</dbReference>
<protein>
    <submittedName>
        <fullName evidence="3">Putative outer membrane protein OmpH</fullName>
    </submittedName>
</protein>
<evidence type="ECO:0000313" key="4">
    <source>
        <dbReference type="Proteomes" id="UP000004095"/>
    </source>
</evidence>
<dbReference type="InterPro" id="IPR024930">
    <property type="entry name" value="Skp_dom_sf"/>
</dbReference>
<evidence type="ECO:0000256" key="2">
    <source>
        <dbReference type="ARBA" id="ARBA00022729"/>
    </source>
</evidence>
<dbReference type="SUPFAM" id="SSF111384">
    <property type="entry name" value="OmpH-like"/>
    <property type="match status" value="1"/>
</dbReference>
<gene>
    <name evidence="3" type="ORF">M23134_00270</name>
</gene>
<dbReference type="EMBL" id="AAWS01000020">
    <property type="protein sequence ID" value="EAY27829.1"/>
    <property type="molecule type" value="Genomic_DNA"/>
</dbReference>
<comment type="similarity">
    <text evidence="1">Belongs to the Skp family.</text>
</comment>
<organism evidence="3 4">
    <name type="scientific">Microscilla marina ATCC 23134</name>
    <dbReference type="NCBI Taxonomy" id="313606"/>
    <lineage>
        <taxon>Bacteria</taxon>
        <taxon>Pseudomonadati</taxon>
        <taxon>Bacteroidota</taxon>
        <taxon>Cytophagia</taxon>
        <taxon>Cytophagales</taxon>
        <taxon>Microscillaceae</taxon>
        <taxon>Microscilla</taxon>
    </lineage>
</organism>
<dbReference type="eggNOG" id="COG2825">
    <property type="taxonomic scope" value="Bacteria"/>
</dbReference>
<reference evidence="3 4" key="1">
    <citation type="submission" date="2007-01" db="EMBL/GenBank/DDBJ databases">
        <authorList>
            <person name="Haygood M."/>
            <person name="Podell S."/>
            <person name="Anderson C."/>
            <person name="Hopkinson B."/>
            <person name="Roe K."/>
            <person name="Barbeau K."/>
            <person name="Gaasterland T."/>
            <person name="Ferriera S."/>
            <person name="Johnson J."/>
            <person name="Kravitz S."/>
            <person name="Beeson K."/>
            <person name="Sutton G."/>
            <person name="Rogers Y.-H."/>
            <person name="Friedman R."/>
            <person name="Frazier M."/>
            <person name="Venter J.C."/>
        </authorList>
    </citation>
    <scope>NUCLEOTIDE SEQUENCE [LARGE SCALE GENOMIC DNA]</scope>
    <source>
        <strain evidence="3 4">ATCC 23134</strain>
    </source>
</reference>
<dbReference type="GO" id="GO:0050821">
    <property type="term" value="P:protein stabilization"/>
    <property type="evidence" value="ECO:0007669"/>
    <property type="project" value="TreeGrafter"/>
</dbReference>
<comment type="caution">
    <text evidence="3">The sequence shown here is derived from an EMBL/GenBank/DDBJ whole genome shotgun (WGS) entry which is preliminary data.</text>
</comment>
<keyword evidence="4" id="KW-1185">Reference proteome</keyword>
<dbReference type="PANTHER" id="PTHR35089">
    <property type="entry name" value="CHAPERONE PROTEIN SKP"/>
    <property type="match status" value="1"/>
</dbReference>